<evidence type="ECO:0000313" key="1">
    <source>
        <dbReference type="Proteomes" id="UP000050792"/>
    </source>
</evidence>
<sequence>MGTVFSKRQSVEFALIPSEEVSGPLGLGDPESNEITKVEEESLIPALMHDRLRTKQCAELWDGKYCSLRNILCFQDGQTVQKHTTGQRYTSARRTFIRH</sequence>
<dbReference type="AlphaFoldDB" id="A0AA85EUB7"/>
<dbReference type="Proteomes" id="UP000050792">
    <property type="component" value="Unassembled WGS sequence"/>
</dbReference>
<protein>
    <submittedName>
        <fullName evidence="2">COX assembly mitochondrial protein</fullName>
    </submittedName>
</protein>
<proteinExistence type="predicted"/>
<accession>A0AA85EUB7</accession>
<name>A0AA85EUB7_9TREM</name>
<reference evidence="2" key="2">
    <citation type="submission" date="2023-11" db="UniProtKB">
        <authorList>
            <consortium name="WormBaseParasite"/>
        </authorList>
    </citation>
    <scope>IDENTIFICATION</scope>
</reference>
<dbReference type="WBParaSite" id="SRDH1_23900.4">
    <property type="protein sequence ID" value="SRDH1_23900.4"/>
    <property type="gene ID" value="SRDH1_23900"/>
</dbReference>
<organism evidence="1 2">
    <name type="scientific">Schistosoma rodhaini</name>
    <dbReference type="NCBI Taxonomy" id="6188"/>
    <lineage>
        <taxon>Eukaryota</taxon>
        <taxon>Metazoa</taxon>
        <taxon>Spiralia</taxon>
        <taxon>Lophotrochozoa</taxon>
        <taxon>Platyhelminthes</taxon>
        <taxon>Trematoda</taxon>
        <taxon>Digenea</taxon>
        <taxon>Strigeidida</taxon>
        <taxon>Schistosomatoidea</taxon>
        <taxon>Schistosomatidae</taxon>
        <taxon>Schistosoma</taxon>
    </lineage>
</organism>
<keyword evidence="1" id="KW-1185">Reference proteome</keyword>
<evidence type="ECO:0000313" key="2">
    <source>
        <dbReference type="WBParaSite" id="SRDH1_23900.4"/>
    </source>
</evidence>
<reference evidence="1" key="1">
    <citation type="submission" date="2022-06" db="EMBL/GenBank/DDBJ databases">
        <authorList>
            <person name="Berger JAMES D."/>
            <person name="Berger JAMES D."/>
        </authorList>
    </citation>
    <scope>NUCLEOTIDE SEQUENCE [LARGE SCALE GENOMIC DNA]</scope>
</reference>